<dbReference type="SUPFAM" id="SSF89064">
    <property type="entry name" value="Replisome organizer (g39p helicase loader/inhibitor protein)"/>
    <property type="match status" value="1"/>
</dbReference>
<name>A0A942UKW8_9BACI</name>
<dbReference type="EMBL" id="JAGYPN010000002">
    <property type="protein sequence ID" value="MBS4223341.1"/>
    <property type="molecule type" value="Genomic_DNA"/>
</dbReference>
<sequence>MTKRETFTLIALIAVYYEQFDFDQKKVDSWHQILKEHHIDELKNNLITHVASSPYPPKISDLVRKPETCARAIPNVEETTYIFTHKRKPASEEVVQAELRKMREILGIERGVAQ</sequence>
<dbReference type="RefSeq" id="WP_213098360.1">
    <property type="nucleotide sequence ID" value="NZ_JAGYPN010000002.1"/>
</dbReference>
<dbReference type="Gene3D" id="1.10.8.200">
    <property type="entry name" value="Replisome organizer (g39p helicase loader/inhibitor protein)"/>
    <property type="match status" value="1"/>
</dbReference>
<accession>A0A942UKW8</accession>
<proteinExistence type="predicted"/>
<comment type="caution">
    <text evidence="1">The sequence shown here is derived from an EMBL/GenBank/DDBJ whole genome shotgun (WGS) entry which is preliminary data.</text>
</comment>
<dbReference type="InterPro" id="IPR036173">
    <property type="entry name" value="G39-like_N_sf"/>
</dbReference>
<protein>
    <recommendedName>
        <fullName evidence="3">Replicative helicase inhibitor G39P N-terminal domain-containing protein</fullName>
    </recommendedName>
</protein>
<gene>
    <name evidence="1" type="ORF">KHA91_11365</name>
</gene>
<evidence type="ECO:0000313" key="2">
    <source>
        <dbReference type="Proteomes" id="UP000676456"/>
    </source>
</evidence>
<organism evidence="1 2">
    <name type="scientific">Lederbergia citrea</name>
    <dbReference type="NCBI Taxonomy" id="2833581"/>
    <lineage>
        <taxon>Bacteria</taxon>
        <taxon>Bacillati</taxon>
        <taxon>Bacillota</taxon>
        <taxon>Bacilli</taxon>
        <taxon>Bacillales</taxon>
        <taxon>Bacillaceae</taxon>
        <taxon>Lederbergia</taxon>
    </lineage>
</organism>
<dbReference type="Proteomes" id="UP000676456">
    <property type="component" value="Unassembled WGS sequence"/>
</dbReference>
<keyword evidence="2" id="KW-1185">Reference proteome</keyword>
<evidence type="ECO:0000313" key="1">
    <source>
        <dbReference type="EMBL" id="MBS4223341.1"/>
    </source>
</evidence>
<reference evidence="1 2" key="1">
    <citation type="submission" date="2021-05" db="EMBL/GenBank/DDBJ databases">
        <title>Novel Bacillus species.</title>
        <authorList>
            <person name="Liu G."/>
        </authorList>
    </citation>
    <scope>NUCLEOTIDE SEQUENCE [LARGE SCALE GENOMIC DNA]</scope>
    <source>
        <strain evidence="1 2">FJAT-49682</strain>
    </source>
</reference>
<evidence type="ECO:0008006" key="3">
    <source>
        <dbReference type="Google" id="ProtNLM"/>
    </source>
</evidence>
<dbReference type="AlphaFoldDB" id="A0A942UKW8"/>